<dbReference type="Proteomes" id="UP001497525">
    <property type="component" value="Unassembled WGS sequence"/>
</dbReference>
<evidence type="ECO:0000256" key="1">
    <source>
        <dbReference type="SAM" id="MobiDB-lite"/>
    </source>
</evidence>
<protein>
    <submittedName>
        <fullName evidence="2">Uncharacterized protein</fullName>
    </submittedName>
</protein>
<gene>
    <name evidence="2" type="ORF">CDAUBV1_LOCUS17191</name>
</gene>
<name>A0AAV2TWY2_CALDB</name>
<proteinExistence type="predicted"/>
<accession>A0AAV2TWY2</accession>
<reference evidence="2" key="1">
    <citation type="submission" date="2024-06" db="EMBL/GenBank/DDBJ databases">
        <authorList>
            <person name="Liu X."/>
            <person name="Lenzi L."/>
            <person name="Haldenby T S."/>
            <person name="Uol C."/>
        </authorList>
    </citation>
    <scope>NUCLEOTIDE SEQUENCE</scope>
</reference>
<dbReference type="EMBL" id="CAXLJL010000933">
    <property type="protein sequence ID" value="CAL5141892.1"/>
    <property type="molecule type" value="Genomic_DNA"/>
</dbReference>
<evidence type="ECO:0000313" key="2">
    <source>
        <dbReference type="EMBL" id="CAL5141892.1"/>
    </source>
</evidence>
<comment type="caution">
    <text evidence="2">The sequence shown here is derived from an EMBL/GenBank/DDBJ whole genome shotgun (WGS) entry which is preliminary data.</text>
</comment>
<dbReference type="AlphaFoldDB" id="A0AAV2TWY2"/>
<sequence length="123" mass="14266">MVAGTEHKHSPKTRKQKHAMKEMKDTKFWMRNLENCLQESIVFVEAADCNEDQEVDAEDLADVKILERRKESLQPSRTLHQLRRSLATYQFVRSTPVDLSVLCVSANTLFAQSDIPQHRSRQI</sequence>
<feature type="compositionally biased region" description="Basic residues" evidence="1">
    <location>
        <begin position="9"/>
        <end position="18"/>
    </location>
</feature>
<organism evidence="2 3">
    <name type="scientific">Calicophoron daubneyi</name>
    <name type="common">Rumen fluke</name>
    <name type="synonym">Paramphistomum daubneyi</name>
    <dbReference type="NCBI Taxonomy" id="300641"/>
    <lineage>
        <taxon>Eukaryota</taxon>
        <taxon>Metazoa</taxon>
        <taxon>Spiralia</taxon>
        <taxon>Lophotrochozoa</taxon>
        <taxon>Platyhelminthes</taxon>
        <taxon>Trematoda</taxon>
        <taxon>Digenea</taxon>
        <taxon>Plagiorchiida</taxon>
        <taxon>Pronocephalata</taxon>
        <taxon>Paramphistomoidea</taxon>
        <taxon>Paramphistomidae</taxon>
        <taxon>Calicophoron</taxon>
    </lineage>
</organism>
<feature type="region of interest" description="Disordered" evidence="1">
    <location>
        <begin position="1"/>
        <end position="21"/>
    </location>
</feature>
<evidence type="ECO:0000313" key="3">
    <source>
        <dbReference type="Proteomes" id="UP001497525"/>
    </source>
</evidence>